<feature type="coiled-coil region" evidence="1">
    <location>
        <begin position="356"/>
        <end position="383"/>
    </location>
</feature>
<keyword evidence="1" id="KW-0175">Coiled coil</keyword>
<dbReference type="OMA" id="RASSEWI"/>
<sequence>MVFWGPPSLLRLLISLHALVQWLGVFRSKPVSKAGIIIVWFRSSPELQAVTASHTPGDAASTESGESSDGHEGDSAVSENPDDVSASSRRQGTSGVAPLTSPEDEASRSTLARRLEKELAQLRAERLRIQANLRSKRRRWLSEEKYLRYRMRKNPERSSSPESLAQSMAMYWNTIDKKKREILVVEQSIREAKFQEATLRARLLECRRGCSQAPEESSTKDAAGTSTSAGQIQGSAEAAEASGGDDDSGISRDRRSHAALGSSRLVVRNPTLPAESGGGTSGPPLGVEERLELARAEKHRKQMNLYTLRHHWLTESAYVKYRTVSAKSKRDETGGSPVPPSPKLLEGYRARYRSTVDKKRQEMLALEQSIRQAEVEEAQLRALLLGRRSKGGEAPAEPGTEGQPPPSTSTAQSEAPGAQAGPGIHAVPPETESAELPEATSPVPGCSWWSNSPPVTSLRPRPKVAEPGCSVEERVTRLQSELRLLRARRTNLTQMRRVIRKRWRNEDTFVKVKLQRLNKRRKAKNASSKRHADRI</sequence>
<comment type="caution">
    <text evidence="4">The sequence shown here is derived from an EMBL/GenBank/DDBJ whole genome shotgun (WGS) entry which is preliminary data.</text>
</comment>
<feature type="region of interest" description="Disordered" evidence="2">
    <location>
        <begin position="51"/>
        <end position="110"/>
    </location>
</feature>
<name>V4Z2I5_TOXGV</name>
<dbReference type="EMBL" id="AAYL02000404">
    <property type="protein sequence ID" value="ESS28231.1"/>
    <property type="molecule type" value="Genomic_DNA"/>
</dbReference>
<feature type="compositionally biased region" description="Polar residues" evidence="2">
    <location>
        <begin position="85"/>
        <end position="94"/>
    </location>
</feature>
<dbReference type="Proteomes" id="UP000002226">
    <property type="component" value="Unassembled WGS sequence"/>
</dbReference>
<evidence type="ECO:0000256" key="1">
    <source>
        <dbReference type="SAM" id="Coils"/>
    </source>
</evidence>
<feature type="region of interest" description="Disordered" evidence="2">
    <location>
        <begin position="389"/>
        <end position="465"/>
    </location>
</feature>
<dbReference type="OrthoDB" id="10569426at2759"/>
<reference evidence="4" key="1">
    <citation type="submission" date="2007-03" db="EMBL/GenBank/DDBJ databases">
        <authorList>
            <person name="Paulsen I."/>
        </authorList>
    </citation>
    <scope>NUCLEOTIDE SEQUENCE</scope>
    <source>
        <strain evidence="4">VEG</strain>
    </source>
</reference>
<dbReference type="VEuPathDB" id="ToxoDB:TGVEG_220650"/>
<feature type="compositionally biased region" description="Low complexity" evidence="2">
    <location>
        <begin position="392"/>
        <end position="402"/>
    </location>
</feature>
<accession>V4Z2I5</accession>
<gene>
    <name evidence="4" type="ORF">TGVEG_220650</name>
</gene>
<evidence type="ECO:0000256" key="2">
    <source>
        <dbReference type="SAM" id="MobiDB-lite"/>
    </source>
</evidence>
<keyword evidence="5" id="KW-1185">Reference proteome</keyword>
<feature type="chain" id="PRO_5004729655" evidence="3">
    <location>
        <begin position="29"/>
        <end position="535"/>
    </location>
</feature>
<feature type="coiled-coil region" evidence="1">
    <location>
        <begin position="112"/>
        <end position="139"/>
    </location>
</feature>
<evidence type="ECO:0000256" key="3">
    <source>
        <dbReference type="SAM" id="SignalP"/>
    </source>
</evidence>
<feature type="compositionally biased region" description="Low complexity" evidence="2">
    <location>
        <begin position="228"/>
        <end position="242"/>
    </location>
</feature>
<evidence type="ECO:0000313" key="5">
    <source>
        <dbReference type="Proteomes" id="UP000002226"/>
    </source>
</evidence>
<feature type="signal peptide" evidence="3">
    <location>
        <begin position="1"/>
        <end position="28"/>
    </location>
</feature>
<keyword evidence="3" id="KW-0732">Signal</keyword>
<evidence type="ECO:0000313" key="4">
    <source>
        <dbReference type="EMBL" id="ESS28231.1"/>
    </source>
</evidence>
<protein>
    <submittedName>
        <fullName evidence="4">Uncharacterized protein</fullName>
    </submittedName>
</protein>
<proteinExistence type="predicted"/>
<organism evidence="4 5">
    <name type="scientific">Toxoplasma gondii (strain ATCC 50861 / VEG)</name>
    <dbReference type="NCBI Taxonomy" id="432359"/>
    <lineage>
        <taxon>Eukaryota</taxon>
        <taxon>Sar</taxon>
        <taxon>Alveolata</taxon>
        <taxon>Apicomplexa</taxon>
        <taxon>Conoidasida</taxon>
        <taxon>Coccidia</taxon>
        <taxon>Eucoccidiorida</taxon>
        <taxon>Eimeriorina</taxon>
        <taxon>Sarcocystidae</taxon>
        <taxon>Toxoplasma</taxon>
    </lineage>
</organism>
<dbReference type="AlphaFoldDB" id="V4Z2I5"/>
<feature type="region of interest" description="Disordered" evidence="2">
    <location>
        <begin position="212"/>
        <end position="286"/>
    </location>
</feature>